<organism evidence="4 5">
    <name type="scientific">Luteolibacter algae</name>
    <dbReference type="NCBI Taxonomy" id="454151"/>
    <lineage>
        <taxon>Bacteria</taxon>
        <taxon>Pseudomonadati</taxon>
        <taxon>Verrucomicrobiota</taxon>
        <taxon>Verrucomicrobiia</taxon>
        <taxon>Verrucomicrobiales</taxon>
        <taxon>Verrucomicrobiaceae</taxon>
        <taxon>Luteolibacter</taxon>
    </lineage>
</organism>
<accession>A0ABW5D3Y9</accession>
<dbReference type="SUPFAM" id="SSF52540">
    <property type="entry name" value="P-loop containing nucleoside triphosphate hydrolases"/>
    <property type="match status" value="1"/>
</dbReference>
<evidence type="ECO:0000313" key="5">
    <source>
        <dbReference type="Proteomes" id="UP001597375"/>
    </source>
</evidence>
<feature type="domain" description="RecF/RecN/SMC N-terminal" evidence="3">
    <location>
        <begin position="5"/>
        <end position="883"/>
    </location>
</feature>
<feature type="coiled-coil region" evidence="1">
    <location>
        <begin position="320"/>
        <end position="354"/>
    </location>
</feature>
<keyword evidence="1" id="KW-0175">Coiled coil</keyword>
<dbReference type="Gene3D" id="3.40.50.300">
    <property type="entry name" value="P-loop containing nucleotide triphosphate hydrolases"/>
    <property type="match status" value="2"/>
</dbReference>
<dbReference type="PANTHER" id="PTHR41259:SF1">
    <property type="entry name" value="DOUBLE-STRAND BREAK REPAIR RAD50 ATPASE, PUTATIVE-RELATED"/>
    <property type="match status" value="1"/>
</dbReference>
<dbReference type="EMBL" id="JBHUIT010000002">
    <property type="protein sequence ID" value="MFD2255455.1"/>
    <property type="molecule type" value="Genomic_DNA"/>
</dbReference>
<dbReference type="InterPro" id="IPR003395">
    <property type="entry name" value="RecF/RecN/SMC_N"/>
</dbReference>
<feature type="region of interest" description="Disordered" evidence="2">
    <location>
        <begin position="601"/>
        <end position="627"/>
    </location>
</feature>
<evidence type="ECO:0000259" key="3">
    <source>
        <dbReference type="Pfam" id="PF02463"/>
    </source>
</evidence>
<proteinExistence type="predicted"/>
<keyword evidence="5" id="KW-1185">Reference proteome</keyword>
<protein>
    <submittedName>
        <fullName evidence="4">AAA family ATPase</fullName>
    </submittedName>
</protein>
<sequence>MRILSLTVRNYRIHGETTVDFDPARNLIGGDNESGKSTLAEAMHRVLFLRAKTGGKIQKSMVSSLHPGAPEVALRFEENGEIWTVEKRFSGTSGTASLSSSRGAALKDEEAEKKLAELLRNADGSARKEKDLESCWAHLWVWQGTSGNDGATLAVDQKDQLIKRLQRDGLAAVMQSDLDQSVRERIGAAHAEIFTSQGRVKANSALDEAEKALEKAREKLADAKAKSSELDQAVNAQRNAVIALENAEKALPEAKRNLEIAQTGLASAKQLESRLENEKANLKAAIAEHADLVRNDKKINDLLVAMTAAAEKLSPLEAKLSILEDQEQAAAKAAAAAEAKLEELTSKTRSARLAHDFSLAAVTHFEKVEVFQECSRKAEEISGIAAALDEDRKALSALPEISPEDLVDLRGLEAWIREQEVALAAIASGIELLASDVPVSLDGRTLDVATQRTITSPAELLIGAGTRIRIHPGGGSSLTAARETEAGTRQKLRETLDRLTVSSLEEATRIQSNRQLLEQKIATTSARLQALGAEQIVSRLAAAEAARDASAAEMKRRYQALEAGAGLAPPEDLAAAEKLVRLTGENLEEIGSKERECLAEREESRKVHQKASAAKTSHRSSIESSLQTHTELKIQAETLSQSYGDAAKRTAAIHLAEEKVTRLDAITTGTREALAELDPEALERDRARFERSLQVNADKISEARETIAACRAKLTLDGSHDPEADILRAQAHMERTEITYLSEKRRADSIALLEKLFSESQATIRTQITQPIAERVSGYLEALHGRGTRAELVFGDKEHELTLTRPGEPSFSFENLSGGAKEQLAAALRLAMAEILAADHDGSLPILFDDAFAFTDPTRVQALQRMLDLAATRGLQIIVLSCSPADYAALAAKECHLSPQARPTR</sequence>
<evidence type="ECO:0000256" key="2">
    <source>
        <dbReference type="SAM" id="MobiDB-lite"/>
    </source>
</evidence>
<evidence type="ECO:0000256" key="1">
    <source>
        <dbReference type="SAM" id="Coils"/>
    </source>
</evidence>
<dbReference type="RefSeq" id="WP_386818114.1">
    <property type="nucleotide sequence ID" value="NZ_JBHUIT010000002.1"/>
</dbReference>
<name>A0ABW5D3Y9_9BACT</name>
<comment type="caution">
    <text evidence="4">The sequence shown here is derived from an EMBL/GenBank/DDBJ whole genome shotgun (WGS) entry which is preliminary data.</text>
</comment>
<dbReference type="Proteomes" id="UP001597375">
    <property type="component" value="Unassembled WGS sequence"/>
</dbReference>
<dbReference type="Pfam" id="PF02463">
    <property type="entry name" value="SMC_N"/>
    <property type="match status" value="1"/>
</dbReference>
<dbReference type="PANTHER" id="PTHR41259">
    <property type="entry name" value="DOUBLE-STRAND BREAK REPAIR RAD50 ATPASE, PUTATIVE-RELATED"/>
    <property type="match status" value="1"/>
</dbReference>
<dbReference type="InterPro" id="IPR027417">
    <property type="entry name" value="P-loop_NTPase"/>
</dbReference>
<reference evidence="5" key="1">
    <citation type="journal article" date="2019" name="Int. J. Syst. Evol. Microbiol.">
        <title>The Global Catalogue of Microorganisms (GCM) 10K type strain sequencing project: providing services to taxonomists for standard genome sequencing and annotation.</title>
        <authorList>
            <consortium name="The Broad Institute Genomics Platform"/>
            <consortium name="The Broad Institute Genome Sequencing Center for Infectious Disease"/>
            <person name="Wu L."/>
            <person name="Ma J."/>
        </authorList>
    </citation>
    <scope>NUCLEOTIDE SEQUENCE [LARGE SCALE GENOMIC DNA]</scope>
    <source>
        <strain evidence="5">CGMCC 4.7106</strain>
    </source>
</reference>
<evidence type="ECO:0000313" key="4">
    <source>
        <dbReference type="EMBL" id="MFD2255455.1"/>
    </source>
</evidence>
<feature type="coiled-coil region" evidence="1">
    <location>
        <begin position="199"/>
        <end position="295"/>
    </location>
</feature>
<gene>
    <name evidence="4" type="ORF">ACFSSA_02095</name>
</gene>